<protein>
    <submittedName>
        <fullName evidence="7">MFS-type transporter</fullName>
    </submittedName>
</protein>
<evidence type="ECO:0000313" key="8">
    <source>
        <dbReference type="Proteomes" id="UP000570517"/>
    </source>
</evidence>
<evidence type="ECO:0000313" key="7">
    <source>
        <dbReference type="EMBL" id="NVN53955.1"/>
    </source>
</evidence>
<dbReference type="Gene3D" id="1.20.1250.20">
    <property type="entry name" value="MFS general substrate transporter like domains"/>
    <property type="match status" value="2"/>
</dbReference>
<dbReference type="PANTHER" id="PTHR23527:SF1">
    <property type="entry name" value="BLL3282 PROTEIN"/>
    <property type="match status" value="1"/>
</dbReference>
<proteinExistence type="predicted"/>
<keyword evidence="8" id="KW-1185">Reference proteome</keyword>
<comment type="caution">
    <text evidence="7">The sequence shown here is derived from an EMBL/GenBank/DDBJ whole genome shotgun (WGS) entry which is preliminary data.</text>
</comment>
<accession>A0A850Q1K7</accession>
<organism evidence="7 8">
    <name type="scientific">Mycolicibacterium hippocampi</name>
    <dbReference type="NCBI Taxonomy" id="659824"/>
    <lineage>
        <taxon>Bacteria</taxon>
        <taxon>Bacillati</taxon>
        <taxon>Actinomycetota</taxon>
        <taxon>Actinomycetes</taxon>
        <taxon>Mycobacteriales</taxon>
        <taxon>Mycobacteriaceae</taxon>
        <taxon>Mycolicibacterium</taxon>
    </lineage>
</organism>
<feature type="transmembrane region" description="Helical" evidence="5">
    <location>
        <begin position="376"/>
        <end position="401"/>
    </location>
</feature>
<evidence type="ECO:0000256" key="3">
    <source>
        <dbReference type="ARBA" id="ARBA00022989"/>
    </source>
</evidence>
<evidence type="ECO:0000256" key="1">
    <source>
        <dbReference type="ARBA" id="ARBA00004651"/>
    </source>
</evidence>
<dbReference type="GO" id="GO:0022857">
    <property type="term" value="F:transmembrane transporter activity"/>
    <property type="evidence" value="ECO:0007669"/>
    <property type="project" value="InterPro"/>
</dbReference>
<keyword evidence="2 5" id="KW-0812">Transmembrane</keyword>
<name>A0A850Q1K7_9MYCO</name>
<keyword evidence="4 5" id="KW-0472">Membrane</keyword>
<feature type="transmembrane region" description="Helical" evidence="5">
    <location>
        <begin position="228"/>
        <end position="249"/>
    </location>
</feature>
<feature type="transmembrane region" description="Helical" evidence="5">
    <location>
        <begin position="176"/>
        <end position="198"/>
    </location>
</feature>
<evidence type="ECO:0000256" key="4">
    <source>
        <dbReference type="ARBA" id="ARBA00023136"/>
    </source>
</evidence>
<dbReference type="RefSeq" id="WP_218621497.1">
    <property type="nucleotide sequence ID" value="NZ_JABFYL010000050.1"/>
</dbReference>
<dbReference type="Proteomes" id="UP000570517">
    <property type="component" value="Unassembled WGS sequence"/>
</dbReference>
<feature type="domain" description="Major facilitator superfamily (MFS) profile" evidence="6">
    <location>
        <begin position="23"/>
        <end position="412"/>
    </location>
</feature>
<dbReference type="PROSITE" id="PS50850">
    <property type="entry name" value="MFS"/>
    <property type="match status" value="1"/>
</dbReference>
<feature type="transmembrane region" description="Helical" evidence="5">
    <location>
        <begin position="255"/>
        <end position="277"/>
    </location>
</feature>
<dbReference type="GO" id="GO:0005886">
    <property type="term" value="C:plasma membrane"/>
    <property type="evidence" value="ECO:0007669"/>
    <property type="project" value="UniProtKB-SubCell"/>
</dbReference>
<feature type="transmembrane region" description="Helical" evidence="5">
    <location>
        <begin position="153"/>
        <end position="170"/>
    </location>
</feature>
<keyword evidence="3 5" id="KW-1133">Transmembrane helix</keyword>
<evidence type="ECO:0000259" key="6">
    <source>
        <dbReference type="PROSITE" id="PS50850"/>
    </source>
</evidence>
<feature type="transmembrane region" description="Helical" evidence="5">
    <location>
        <begin position="298"/>
        <end position="319"/>
    </location>
</feature>
<evidence type="ECO:0000256" key="5">
    <source>
        <dbReference type="SAM" id="Phobius"/>
    </source>
</evidence>
<dbReference type="PANTHER" id="PTHR23527">
    <property type="entry name" value="BLL3282 PROTEIN"/>
    <property type="match status" value="1"/>
</dbReference>
<dbReference type="InterPro" id="IPR036259">
    <property type="entry name" value="MFS_trans_sf"/>
</dbReference>
<dbReference type="InterPro" id="IPR052952">
    <property type="entry name" value="MFS-Transporter"/>
</dbReference>
<feature type="transmembrane region" description="Helical" evidence="5">
    <location>
        <begin position="88"/>
        <end position="107"/>
    </location>
</feature>
<feature type="transmembrane region" description="Helical" evidence="5">
    <location>
        <begin position="113"/>
        <end position="141"/>
    </location>
</feature>
<dbReference type="InterPro" id="IPR020846">
    <property type="entry name" value="MFS_dom"/>
</dbReference>
<dbReference type="AlphaFoldDB" id="A0A850Q1K7"/>
<dbReference type="SUPFAM" id="SSF103473">
    <property type="entry name" value="MFS general substrate transporter"/>
    <property type="match status" value="1"/>
</dbReference>
<dbReference type="EMBL" id="JABFYL010000050">
    <property type="protein sequence ID" value="NVN53955.1"/>
    <property type="molecule type" value="Genomic_DNA"/>
</dbReference>
<dbReference type="Pfam" id="PF07690">
    <property type="entry name" value="MFS_1"/>
    <property type="match status" value="1"/>
</dbReference>
<dbReference type="InterPro" id="IPR011701">
    <property type="entry name" value="MFS"/>
</dbReference>
<comment type="subcellular location">
    <subcellularLocation>
        <location evidence="1">Cell membrane</location>
        <topology evidence="1">Multi-pass membrane protein</topology>
    </subcellularLocation>
</comment>
<feature type="transmembrane region" description="Helical" evidence="5">
    <location>
        <begin position="57"/>
        <end position="81"/>
    </location>
</feature>
<evidence type="ECO:0000256" key="2">
    <source>
        <dbReference type="ARBA" id="ARBA00022692"/>
    </source>
</evidence>
<gene>
    <name evidence="7" type="ORF">HLY00_3052</name>
</gene>
<feature type="transmembrane region" description="Helical" evidence="5">
    <location>
        <begin position="21"/>
        <end position="45"/>
    </location>
</feature>
<reference evidence="7 8" key="1">
    <citation type="submission" date="2020-05" db="EMBL/GenBank/DDBJ databases">
        <title>Draft genome sequence of Mycobacterium hippocampi DL, isolated from European seabass, Dicentrarchus labrax, reared in fish farms.</title>
        <authorList>
            <person name="Stathopoulou P."/>
            <person name="Asimakis E."/>
            <person name="Tzokas K."/>
            <person name="Batargias C."/>
            <person name="Tsiamis G."/>
        </authorList>
    </citation>
    <scope>NUCLEOTIDE SEQUENCE [LARGE SCALE GENOMIC DNA]</scope>
    <source>
        <strain evidence="7 8">DL</strain>
    </source>
</reference>
<sequence>MRPVCDDGAVSVSSVSDFRRWSMLVIALSATLCANVFINGVAFLIPTLHSERGLDLAQAGLVSAMPSLGMVVTLIAWGYVVDRVGERLVLALGSALTAAAAFAAASADSLVAISVFLFLGGMAAASSNTASGRLVVGWFAAEKRGLVMGIRQTAQPLGVGLGALVIPRVAESHGVAGALLFPAIVCSASAVICAVAVVDPPRPPRAGAPAADLANPYRDSRLLMRIHLVSVLLVVPQVLVWTFTLAWLISEHGWSPGSAGLLVTAAQVLGAGGRIAAGRWSDAVLKRSGDVLGARLRPIRTIALAAAAAMALMALTDWLDSPLSIGLMMVASVVTVSDNGLAFTAIAEIAGPFWSGRALGTQNTSQLFTSGLVPPLFGALIGVAGYPITFAVCALFPLLAIPAVPVTSSRTNRPGE</sequence>